<name>A0A381XHN5_9ZZZZ</name>
<accession>A0A381XHN5</accession>
<dbReference type="PANTHER" id="PTHR11601">
    <property type="entry name" value="CYSTEINE DESULFURYLASE FAMILY MEMBER"/>
    <property type="match status" value="1"/>
</dbReference>
<dbReference type="InterPro" id="IPR016454">
    <property type="entry name" value="Cysteine_dSase"/>
</dbReference>
<dbReference type="PROSITE" id="PS00595">
    <property type="entry name" value="AA_TRANSFER_CLASS_5"/>
    <property type="match status" value="1"/>
</dbReference>
<evidence type="ECO:0000256" key="7">
    <source>
        <dbReference type="ARBA" id="ARBA00023004"/>
    </source>
</evidence>
<keyword evidence="4" id="KW-0808">Transferase</keyword>
<evidence type="ECO:0000259" key="9">
    <source>
        <dbReference type="Pfam" id="PF00266"/>
    </source>
</evidence>
<keyword evidence="5" id="KW-0479">Metal-binding</keyword>
<organism evidence="10">
    <name type="scientific">marine metagenome</name>
    <dbReference type="NCBI Taxonomy" id="408172"/>
    <lineage>
        <taxon>unclassified sequences</taxon>
        <taxon>metagenomes</taxon>
        <taxon>ecological metagenomes</taxon>
    </lineage>
</organism>
<dbReference type="InterPro" id="IPR015424">
    <property type="entry name" value="PyrdxlP-dep_Trfase"/>
</dbReference>
<dbReference type="SUPFAM" id="SSF53383">
    <property type="entry name" value="PLP-dependent transferases"/>
    <property type="match status" value="1"/>
</dbReference>
<dbReference type="PIRSF" id="PIRSF005572">
    <property type="entry name" value="NifS"/>
    <property type="match status" value="1"/>
</dbReference>
<dbReference type="InterPro" id="IPR000192">
    <property type="entry name" value="Aminotrans_V_dom"/>
</dbReference>
<proteinExistence type="inferred from homology"/>
<dbReference type="InterPro" id="IPR020578">
    <property type="entry name" value="Aminotrans_V_PyrdxlP_BS"/>
</dbReference>
<keyword evidence="8" id="KW-0411">Iron-sulfur</keyword>
<evidence type="ECO:0000256" key="2">
    <source>
        <dbReference type="ARBA" id="ARBA00006490"/>
    </source>
</evidence>
<reference evidence="10" key="1">
    <citation type="submission" date="2018-05" db="EMBL/GenBank/DDBJ databases">
        <authorList>
            <person name="Lanie J.A."/>
            <person name="Ng W.-L."/>
            <person name="Kazmierczak K.M."/>
            <person name="Andrzejewski T.M."/>
            <person name="Davidsen T.M."/>
            <person name="Wayne K.J."/>
            <person name="Tettelin H."/>
            <person name="Glass J.I."/>
            <person name="Rusch D."/>
            <person name="Podicherti R."/>
            <person name="Tsui H.-C.T."/>
            <person name="Winkler M.E."/>
        </authorList>
    </citation>
    <scope>NUCLEOTIDE SEQUENCE</scope>
</reference>
<sequence length="384" mass="42051">MNSRVYLDYNATTPVDSRVLDVMLPYFREHYGNPANNTHSFGKRAENAIEKSREQISRLIGANPREIFFTSGATESNNMVLKGIPSFYKHKGNHIVSVTTEHESVLSCCELHKENVGKLTLLDVDNFGLIKPRDVEEVLSDETLLLSVMMVNNETGVIQPIQKIGKTCRTNGVLFHSDAAQAIGKIPFNVESMMVDLVSISSHKMYGPKGVGALYMRKNKPRVHLTPLIDGGGQEDGIRSGTLNVPAIVGFGEAAQIAMERLKEDGLRLIEQREHLEQGISGQLSNINIIGYTSRRVPGTTNISFSGCNGQNLVKELKGLAVSSGSACNTSNVEPSHVLTSMGLDYDSAMGAVRFSLGRDTTDADIEFTIDHVIETVKKLRTSI</sequence>
<dbReference type="EMBL" id="UINC01015183">
    <property type="protein sequence ID" value="SVA64120.1"/>
    <property type="molecule type" value="Genomic_DNA"/>
</dbReference>
<evidence type="ECO:0000256" key="5">
    <source>
        <dbReference type="ARBA" id="ARBA00022723"/>
    </source>
</evidence>
<evidence type="ECO:0000256" key="1">
    <source>
        <dbReference type="ARBA" id="ARBA00001933"/>
    </source>
</evidence>
<dbReference type="GO" id="GO:0046872">
    <property type="term" value="F:metal ion binding"/>
    <property type="evidence" value="ECO:0007669"/>
    <property type="project" value="UniProtKB-KW"/>
</dbReference>
<dbReference type="Gene3D" id="3.90.1150.10">
    <property type="entry name" value="Aspartate Aminotransferase, domain 1"/>
    <property type="match status" value="1"/>
</dbReference>
<keyword evidence="7" id="KW-0408">Iron</keyword>
<dbReference type="GO" id="GO:0051536">
    <property type="term" value="F:iron-sulfur cluster binding"/>
    <property type="evidence" value="ECO:0007669"/>
    <property type="project" value="UniProtKB-KW"/>
</dbReference>
<dbReference type="InterPro" id="IPR015421">
    <property type="entry name" value="PyrdxlP-dep_Trfase_major"/>
</dbReference>
<dbReference type="Pfam" id="PF00266">
    <property type="entry name" value="Aminotran_5"/>
    <property type="match status" value="1"/>
</dbReference>
<dbReference type="FunFam" id="3.40.640.10:FF:000003">
    <property type="entry name" value="Cysteine desulfurase IscS"/>
    <property type="match status" value="1"/>
</dbReference>
<dbReference type="GO" id="GO:0031071">
    <property type="term" value="F:cysteine desulfurase activity"/>
    <property type="evidence" value="ECO:0007669"/>
    <property type="project" value="UniProtKB-EC"/>
</dbReference>
<comment type="similarity">
    <text evidence="2">Belongs to the class-V pyridoxal-phosphate-dependent aminotransferase family. NifS/IscS subfamily.</text>
</comment>
<gene>
    <name evidence="10" type="ORF">METZ01_LOCUS116974</name>
</gene>
<dbReference type="Gene3D" id="1.10.260.50">
    <property type="match status" value="1"/>
</dbReference>
<dbReference type="InterPro" id="IPR015422">
    <property type="entry name" value="PyrdxlP-dep_Trfase_small"/>
</dbReference>
<evidence type="ECO:0000313" key="10">
    <source>
        <dbReference type="EMBL" id="SVA64120.1"/>
    </source>
</evidence>
<comment type="cofactor">
    <cofactor evidence="1">
        <name>pyridoxal 5'-phosphate</name>
        <dbReference type="ChEBI" id="CHEBI:597326"/>
    </cofactor>
</comment>
<evidence type="ECO:0000256" key="4">
    <source>
        <dbReference type="ARBA" id="ARBA00022679"/>
    </source>
</evidence>
<dbReference type="Gene3D" id="3.40.640.10">
    <property type="entry name" value="Type I PLP-dependent aspartate aminotransferase-like (Major domain)"/>
    <property type="match status" value="1"/>
</dbReference>
<dbReference type="PANTHER" id="PTHR11601:SF34">
    <property type="entry name" value="CYSTEINE DESULFURASE"/>
    <property type="match status" value="1"/>
</dbReference>
<dbReference type="AlphaFoldDB" id="A0A381XHN5"/>
<feature type="domain" description="Aminotransferase class V" evidence="9">
    <location>
        <begin position="5"/>
        <end position="367"/>
    </location>
</feature>
<keyword evidence="6" id="KW-0663">Pyridoxal phosphate</keyword>
<protein>
    <recommendedName>
        <fullName evidence="3">cysteine desulfurase</fullName>
        <ecNumber evidence="3">2.8.1.7</ecNumber>
    </recommendedName>
</protein>
<evidence type="ECO:0000256" key="8">
    <source>
        <dbReference type="ARBA" id="ARBA00023014"/>
    </source>
</evidence>
<dbReference type="EC" id="2.8.1.7" evidence="3"/>
<evidence type="ECO:0000256" key="6">
    <source>
        <dbReference type="ARBA" id="ARBA00022898"/>
    </source>
</evidence>
<evidence type="ECO:0000256" key="3">
    <source>
        <dbReference type="ARBA" id="ARBA00012239"/>
    </source>
</evidence>